<organism evidence="6 7">
    <name type="scientific">Tepidanaerobacter acetatoxydans (strain DSM 21804 / JCM 16047 / Re1)</name>
    <dbReference type="NCBI Taxonomy" id="1209989"/>
    <lineage>
        <taxon>Bacteria</taxon>
        <taxon>Bacillati</taxon>
        <taxon>Bacillota</taxon>
        <taxon>Clostridia</taxon>
        <taxon>Thermosediminibacterales</taxon>
        <taxon>Tepidanaerobacteraceae</taxon>
        <taxon>Tepidanaerobacter</taxon>
    </lineage>
</organism>
<name>F4LUW5_TEPAE</name>
<feature type="domain" description="RsdA/BaiN/AoA(So)-like Rossmann fold-like" evidence="4">
    <location>
        <begin position="4"/>
        <end position="405"/>
    </location>
</feature>
<dbReference type="InterPro" id="IPR057661">
    <property type="entry name" value="RsdA/BaiN/AoA(So)_Rossmann"/>
</dbReference>
<dbReference type="Gene3D" id="1.10.8.260">
    <property type="entry name" value="HI0933 insert domain-like"/>
    <property type="match status" value="1"/>
</dbReference>
<dbReference type="SUPFAM" id="SSF51905">
    <property type="entry name" value="FAD/NAD(P)-binding domain"/>
    <property type="match status" value="1"/>
</dbReference>
<evidence type="ECO:0000256" key="3">
    <source>
        <dbReference type="ARBA" id="ARBA00022827"/>
    </source>
</evidence>
<dbReference type="PRINTS" id="PR00411">
    <property type="entry name" value="PNDRDTASEI"/>
</dbReference>
<comment type="cofactor">
    <cofactor evidence="1">
        <name>FAD</name>
        <dbReference type="ChEBI" id="CHEBI:57692"/>
    </cofactor>
</comment>
<evidence type="ECO:0000256" key="2">
    <source>
        <dbReference type="ARBA" id="ARBA00022630"/>
    </source>
</evidence>
<accession>F4LUW5</accession>
<dbReference type="InterPro" id="IPR004792">
    <property type="entry name" value="BaiN-like"/>
</dbReference>
<evidence type="ECO:0000313" key="7">
    <source>
        <dbReference type="Proteomes" id="UP000010802"/>
    </source>
</evidence>
<reference evidence="7" key="1">
    <citation type="journal article" date="2013" name="Genome Announc.">
        <title>First genome sequence of a syntrophic acetate-oxidizing bacterium, Tepidanaerobacter acetatoxydans strain Re1.</title>
        <authorList>
            <person name="Manzoor S."/>
            <person name="Bongcam-Rudloff E."/>
            <person name="Schnurer A."/>
            <person name="Muller B."/>
        </authorList>
    </citation>
    <scope>NUCLEOTIDE SEQUENCE [LARGE SCALE GENOMIC DNA]</scope>
    <source>
        <strain evidence="7">Re1</strain>
    </source>
</reference>
<evidence type="ECO:0000259" key="4">
    <source>
        <dbReference type="Pfam" id="PF03486"/>
    </source>
</evidence>
<dbReference type="Pfam" id="PF22780">
    <property type="entry name" value="HI0933_like_1st"/>
    <property type="match status" value="1"/>
</dbReference>
<dbReference type="Gene3D" id="2.40.30.10">
    <property type="entry name" value="Translation factors"/>
    <property type="match status" value="1"/>
</dbReference>
<dbReference type="RefSeq" id="WP_013778414.1">
    <property type="nucleotide sequence ID" value="NC_015519.1"/>
</dbReference>
<dbReference type="KEGG" id="tae:TepiRe1_1457"/>
<protein>
    <recommendedName>
        <fullName evidence="8">HI0933 family protein</fullName>
    </recommendedName>
</protein>
<dbReference type="KEGG" id="tep:TepRe1_1345"/>
<dbReference type="NCBIfam" id="TIGR00275">
    <property type="entry name" value="aminoacetone oxidase family FAD-binding enzyme"/>
    <property type="match status" value="1"/>
</dbReference>
<evidence type="ECO:0000256" key="1">
    <source>
        <dbReference type="ARBA" id="ARBA00001974"/>
    </source>
</evidence>
<dbReference type="InterPro" id="IPR023166">
    <property type="entry name" value="BaiN-like_dom_sf"/>
</dbReference>
<dbReference type="PATRIC" id="fig|1209989.3.peg.1648"/>
<dbReference type="STRING" id="1209989.TepRe1_1345"/>
<dbReference type="Pfam" id="PF03486">
    <property type="entry name" value="HI0933_like"/>
    <property type="match status" value="1"/>
</dbReference>
<dbReference type="Gene3D" id="3.50.50.60">
    <property type="entry name" value="FAD/NAD(P)-binding domain"/>
    <property type="match status" value="1"/>
</dbReference>
<accession>L0S2W3</accession>
<dbReference type="eggNOG" id="COG2081">
    <property type="taxonomic scope" value="Bacteria"/>
</dbReference>
<dbReference type="HOGENOM" id="CLU_025174_3_1_9"/>
<dbReference type="EMBL" id="HF563609">
    <property type="protein sequence ID" value="CCP26203.1"/>
    <property type="molecule type" value="Genomic_DNA"/>
</dbReference>
<evidence type="ECO:0000259" key="5">
    <source>
        <dbReference type="Pfam" id="PF22780"/>
    </source>
</evidence>
<dbReference type="InterPro" id="IPR055178">
    <property type="entry name" value="RsdA/BaiN/AoA(So)-like_dom"/>
</dbReference>
<proteinExistence type="predicted"/>
<dbReference type="PANTHER" id="PTHR42887">
    <property type="entry name" value="OS12G0638800 PROTEIN"/>
    <property type="match status" value="1"/>
</dbReference>
<evidence type="ECO:0000313" key="6">
    <source>
        <dbReference type="EMBL" id="CCP26203.1"/>
    </source>
</evidence>
<dbReference type="InterPro" id="IPR036188">
    <property type="entry name" value="FAD/NAD-bd_sf"/>
</dbReference>
<sequence>MTKKVAVIGGGAAGLMASYQASVRGASVYLFERNPNLGRKILISGKGRCNLTNLKRLDEFIEYFPGNGKFLFSSLSTFSNRDLIAFFEKLGVKTKVERGGRVFPVSDNSLDVVKALQKAVTNAGVHIKYKSRITGLIVEKQHIKGVIVGNDHERFDCDSVVIATGGLSYPATGSTGDGYELARQVGHTITVLKPSLVPLISKEKWIKELQGLTLRNVEATAYIKQKKLASEFGEMIFTHYGISGPIILTLSRHIIDYLEEYPLVSINLKPALTEQELDKRLIRDFHLYKNKIFKNAMNDLLPKKMIPVFINYTEIDPEKPVNQISQDDRKKIRDCLRNFQITISGCKEKEAIVTRGGVSVKEINPKTMESKIVNGLFFAGEVIDVDGVTGGYNLQSAFSTGFVAGCNSASAK</sequence>
<gene>
    <name evidence="6" type="ordered locus">TEPIRE1_1457</name>
</gene>
<dbReference type="OrthoDB" id="9773233at2"/>
<keyword evidence="7" id="KW-1185">Reference proteome</keyword>
<dbReference type="SUPFAM" id="SSF160996">
    <property type="entry name" value="HI0933 insert domain-like"/>
    <property type="match status" value="1"/>
</dbReference>
<dbReference type="Proteomes" id="UP000010802">
    <property type="component" value="Chromosome"/>
</dbReference>
<dbReference type="AlphaFoldDB" id="F4LUW5"/>
<feature type="domain" description="RsdA/BaiN/AoA(So)-like insert" evidence="5">
    <location>
        <begin position="193"/>
        <end position="347"/>
    </location>
</feature>
<keyword evidence="3" id="KW-0274">FAD</keyword>
<dbReference type="PANTHER" id="PTHR42887:SF2">
    <property type="entry name" value="OS12G0638800 PROTEIN"/>
    <property type="match status" value="1"/>
</dbReference>
<keyword evidence="2" id="KW-0285">Flavoprotein</keyword>
<evidence type="ECO:0008006" key="8">
    <source>
        <dbReference type="Google" id="ProtNLM"/>
    </source>
</evidence>